<feature type="region of interest" description="Disordered" evidence="1">
    <location>
        <begin position="68"/>
        <end position="111"/>
    </location>
</feature>
<feature type="compositionally biased region" description="Basic and acidic residues" evidence="1">
    <location>
        <begin position="79"/>
        <end position="92"/>
    </location>
</feature>
<proteinExistence type="predicted"/>
<dbReference type="PANTHER" id="PTHR36542">
    <property type="entry name" value="GIG2-LIKE PROTEIN DRED-RELATED"/>
    <property type="match status" value="1"/>
</dbReference>
<dbReference type="SUPFAM" id="SSF56399">
    <property type="entry name" value="ADP-ribosylation"/>
    <property type="match status" value="1"/>
</dbReference>
<dbReference type="AlphaFoldDB" id="A0A7M5XEI5"/>
<name>A0A7M5XEI5_9CNID</name>
<evidence type="ECO:0008006" key="4">
    <source>
        <dbReference type="Google" id="ProtNLM"/>
    </source>
</evidence>
<evidence type="ECO:0000313" key="3">
    <source>
        <dbReference type="Proteomes" id="UP000594262"/>
    </source>
</evidence>
<organism evidence="2 3">
    <name type="scientific">Clytia hemisphaerica</name>
    <dbReference type="NCBI Taxonomy" id="252671"/>
    <lineage>
        <taxon>Eukaryota</taxon>
        <taxon>Metazoa</taxon>
        <taxon>Cnidaria</taxon>
        <taxon>Hydrozoa</taxon>
        <taxon>Hydroidolina</taxon>
        <taxon>Leptothecata</taxon>
        <taxon>Obeliida</taxon>
        <taxon>Clytiidae</taxon>
        <taxon>Clytia</taxon>
    </lineage>
</organism>
<dbReference type="OrthoDB" id="10671592at2759"/>
<evidence type="ECO:0000313" key="2">
    <source>
        <dbReference type="EnsemblMetazoa" id="CLYHEMP021671.1"/>
    </source>
</evidence>
<sequence>MDEQIKQDSFDPPQQPMEIHNVTLPAIDVPMAAPEEKKLEHQAKHNLSMDDQQSKCSLELQKITTKISSVTSAETTQMTEEKLTTPDPDISHDQTSQRPVKQASEIQEGVDIKPDKFQTLVQSEEGSNTNIDSAKDHISGCPLEHGLTSKLEGIIIARPVKTQLPLNQPAEETIPAISSGDHLQTLCNLCQRDSDHFCMNCPKSVTLYHGTSSGYIEQIKEEGLRASLSGSLGAGVYFVKEFEQAKKIAECRASTRNKENENENQEKAVVLHCKANLGRHIDLSKNGTGGDSWQREYDSATAIHPPWIIENDFEEVCIKDERNCVVVEITIDGETITKMEGFPHLAQTVEAVHYLYRRILGRCRVKMCSENHVAHFCQLCLSEDSDHLTKHCPKGVPLYHVVTGIVDHLNDSEGYLGGGVYFINNFDQAKQIAKCRATQKGEKTWAVLHCRVDLGVYVDLGEESGNEWQENFDSATSLHPRIEATETAFQETCVKDRSKCFVMEITQEGEKTQTQEDGFSSPEIKKDINPEITRDTNLETPSPIRQSVAVFKVYIGCGERNEGYKSDSSADDD</sequence>
<dbReference type="GO" id="GO:0005737">
    <property type="term" value="C:cytoplasm"/>
    <property type="evidence" value="ECO:0007669"/>
    <property type="project" value="TreeGrafter"/>
</dbReference>
<dbReference type="PANTHER" id="PTHR36542:SF2">
    <property type="entry name" value="GIG2-LIKE PROTEIN DRED-RELATED"/>
    <property type="match status" value="1"/>
</dbReference>
<feature type="compositionally biased region" description="Polar residues" evidence="1">
    <location>
        <begin position="68"/>
        <end position="78"/>
    </location>
</feature>
<feature type="region of interest" description="Disordered" evidence="1">
    <location>
        <begin position="32"/>
        <end position="52"/>
    </location>
</feature>
<reference evidence="2" key="1">
    <citation type="submission" date="2021-01" db="UniProtKB">
        <authorList>
            <consortium name="EnsemblMetazoa"/>
        </authorList>
    </citation>
    <scope>IDENTIFICATION</scope>
</reference>
<protein>
    <recommendedName>
        <fullName evidence="4">PARP catalytic domain-containing protein</fullName>
    </recommendedName>
</protein>
<dbReference type="EnsemblMetazoa" id="CLYHEMT021671.1">
    <property type="protein sequence ID" value="CLYHEMP021671.1"/>
    <property type="gene ID" value="CLYHEMG021671"/>
</dbReference>
<dbReference type="Proteomes" id="UP000594262">
    <property type="component" value="Unplaced"/>
</dbReference>
<feature type="compositionally biased region" description="Basic and acidic residues" evidence="1">
    <location>
        <begin position="34"/>
        <end position="43"/>
    </location>
</feature>
<accession>A0A7M5XEI5</accession>
<keyword evidence="3" id="KW-1185">Reference proteome</keyword>
<dbReference type="Gene3D" id="3.90.228.10">
    <property type="match status" value="1"/>
</dbReference>
<evidence type="ECO:0000256" key="1">
    <source>
        <dbReference type="SAM" id="MobiDB-lite"/>
    </source>
</evidence>